<dbReference type="SUPFAM" id="SSF53335">
    <property type="entry name" value="S-adenosyl-L-methionine-dependent methyltransferases"/>
    <property type="match status" value="1"/>
</dbReference>
<reference evidence="4 5" key="1">
    <citation type="submission" date="2017-11" db="EMBL/GenBank/DDBJ databases">
        <title>Evolution of Phototrophy in the Chloroflexi Phylum Driven by Horizontal Gene Transfer.</title>
        <authorList>
            <person name="Ward L.M."/>
            <person name="Hemp J."/>
            <person name="Shih P.M."/>
            <person name="Mcglynn S.E."/>
            <person name="Fischer W."/>
        </authorList>
    </citation>
    <scope>NUCLEOTIDE SEQUENCE [LARGE SCALE GENOMIC DNA]</scope>
    <source>
        <strain evidence="4">JP3_7</strain>
    </source>
</reference>
<dbReference type="InterPro" id="IPR002941">
    <property type="entry name" value="DNA_methylase_N4/N6"/>
</dbReference>
<feature type="non-terminal residue" evidence="4">
    <location>
        <position position="146"/>
    </location>
</feature>
<gene>
    <name evidence="4" type="ORF">CUN48_17780</name>
</gene>
<evidence type="ECO:0000256" key="2">
    <source>
        <dbReference type="ARBA" id="ARBA00022679"/>
    </source>
</evidence>
<feature type="non-terminal residue" evidence="4">
    <location>
        <position position="1"/>
    </location>
</feature>
<keyword evidence="1 4" id="KW-0489">Methyltransferase</keyword>
<dbReference type="Proteomes" id="UP000230790">
    <property type="component" value="Unassembled WGS sequence"/>
</dbReference>
<dbReference type="GO" id="GO:0008170">
    <property type="term" value="F:N-methyltransferase activity"/>
    <property type="evidence" value="ECO:0007669"/>
    <property type="project" value="InterPro"/>
</dbReference>
<proteinExistence type="predicted"/>
<dbReference type="GO" id="GO:0003677">
    <property type="term" value="F:DNA binding"/>
    <property type="evidence" value="ECO:0007669"/>
    <property type="project" value="InterPro"/>
</dbReference>
<evidence type="ECO:0000313" key="5">
    <source>
        <dbReference type="Proteomes" id="UP000230790"/>
    </source>
</evidence>
<dbReference type="PANTHER" id="PTHR13370:SF16">
    <property type="entry name" value="SITE-SPECIFIC DNA-METHYLTRANSFERASE (ADENINE-SPECIFIC)"/>
    <property type="match status" value="1"/>
</dbReference>
<organism evidence="4 5">
    <name type="scientific">Candidatus Thermofonsia Clade 3 bacterium</name>
    <dbReference type="NCBI Taxonomy" id="2364212"/>
    <lineage>
        <taxon>Bacteria</taxon>
        <taxon>Bacillati</taxon>
        <taxon>Chloroflexota</taxon>
        <taxon>Candidatus Thermofontia</taxon>
        <taxon>Candidatus Thermofonsia Clade 3</taxon>
    </lineage>
</organism>
<dbReference type="AlphaFoldDB" id="A0A2M8Q781"/>
<sequence length="146" mass="16240">KKTPGYVFYADDYPVMELTNQWADTQGASGKIYAVQTSVEVVKRCMLMTTDPGDLVLDPTCGSGTTAFVAEQWGRRWITIDTSRVAIAIARQRLMTARFEHYRLKDDAKGVAGGFVYKTVPHITLGSIARNEALDPIFAKHEPILE</sequence>
<comment type="caution">
    <text evidence="4">The sequence shown here is derived from an EMBL/GenBank/DDBJ whole genome shotgun (WGS) entry which is preliminary data.</text>
</comment>
<dbReference type="Gene3D" id="3.40.50.150">
    <property type="entry name" value="Vaccinia Virus protein VP39"/>
    <property type="match status" value="1"/>
</dbReference>
<protein>
    <submittedName>
        <fullName evidence="4">Site-specific DNA-methyltransferase</fullName>
    </submittedName>
</protein>
<dbReference type="InterPro" id="IPR029063">
    <property type="entry name" value="SAM-dependent_MTases_sf"/>
</dbReference>
<dbReference type="PANTHER" id="PTHR13370">
    <property type="entry name" value="RNA METHYLASE-RELATED"/>
    <property type="match status" value="1"/>
</dbReference>
<evidence type="ECO:0000256" key="1">
    <source>
        <dbReference type="ARBA" id="ARBA00022603"/>
    </source>
</evidence>
<feature type="domain" description="DNA methylase N-4/N-6" evidence="3">
    <location>
        <begin position="24"/>
        <end position="90"/>
    </location>
</feature>
<dbReference type="PRINTS" id="PR00508">
    <property type="entry name" value="S21N4MTFRASE"/>
</dbReference>
<dbReference type="Pfam" id="PF01555">
    <property type="entry name" value="N6_N4_Mtase"/>
    <property type="match status" value="1"/>
</dbReference>
<dbReference type="GO" id="GO:0032259">
    <property type="term" value="P:methylation"/>
    <property type="evidence" value="ECO:0007669"/>
    <property type="project" value="UniProtKB-KW"/>
</dbReference>
<dbReference type="EMBL" id="PGTN01000877">
    <property type="protein sequence ID" value="PJF45656.1"/>
    <property type="molecule type" value="Genomic_DNA"/>
</dbReference>
<evidence type="ECO:0000259" key="3">
    <source>
        <dbReference type="Pfam" id="PF01555"/>
    </source>
</evidence>
<keyword evidence="2 4" id="KW-0808">Transferase</keyword>
<evidence type="ECO:0000313" key="4">
    <source>
        <dbReference type="EMBL" id="PJF45656.1"/>
    </source>
</evidence>
<accession>A0A2M8Q781</accession>
<dbReference type="GO" id="GO:0005737">
    <property type="term" value="C:cytoplasm"/>
    <property type="evidence" value="ECO:0007669"/>
    <property type="project" value="TreeGrafter"/>
</dbReference>
<dbReference type="InterPro" id="IPR001091">
    <property type="entry name" value="RM_Methyltransferase"/>
</dbReference>
<name>A0A2M8Q781_9CHLR</name>